<dbReference type="GO" id="GO:0016757">
    <property type="term" value="F:glycosyltransferase activity"/>
    <property type="evidence" value="ECO:0007669"/>
    <property type="project" value="UniProtKB-KW"/>
</dbReference>
<dbReference type="SUPFAM" id="SSF53448">
    <property type="entry name" value="Nucleotide-diphospho-sugar transferases"/>
    <property type="match status" value="1"/>
</dbReference>
<organism evidence="5 6">
    <name type="scientific">Duganella alba</name>
    <dbReference type="NCBI Taxonomy" id="2666081"/>
    <lineage>
        <taxon>Bacteria</taxon>
        <taxon>Pseudomonadati</taxon>
        <taxon>Pseudomonadota</taxon>
        <taxon>Betaproteobacteria</taxon>
        <taxon>Burkholderiales</taxon>
        <taxon>Oxalobacteraceae</taxon>
        <taxon>Telluria group</taxon>
        <taxon>Duganella</taxon>
    </lineage>
</organism>
<dbReference type="PANTHER" id="PTHR43685">
    <property type="entry name" value="GLYCOSYLTRANSFERASE"/>
    <property type="match status" value="1"/>
</dbReference>
<dbReference type="EMBL" id="WKJM01000022">
    <property type="protein sequence ID" value="MRX10581.1"/>
    <property type="molecule type" value="Genomic_DNA"/>
</dbReference>
<evidence type="ECO:0000313" key="5">
    <source>
        <dbReference type="EMBL" id="MRX10581.1"/>
    </source>
</evidence>
<evidence type="ECO:0000256" key="1">
    <source>
        <dbReference type="ARBA" id="ARBA00006739"/>
    </source>
</evidence>
<accession>A0A6L5QNU7</accession>
<dbReference type="Proteomes" id="UP000481037">
    <property type="component" value="Unassembled WGS sequence"/>
</dbReference>
<reference evidence="5 6" key="1">
    <citation type="submission" date="2019-11" db="EMBL/GenBank/DDBJ databases">
        <title>Novel species isolated from a subtropical stream in China.</title>
        <authorList>
            <person name="Lu H."/>
        </authorList>
    </citation>
    <scope>NUCLEOTIDE SEQUENCE [LARGE SCALE GENOMIC DNA]</scope>
    <source>
        <strain evidence="5 6">FT25W</strain>
    </source>
</reference>
<protein>
    <submittedName>
        <fullName evidence="5">Glycosyltransferase</fullName>
    </submittedName>
</protein>
<dbReference type="InterPro" id="IPR050834">
    <property type="entry name" value="Glycosyltransf_2"/>
</dbReference>
<evidence type="ECO:0000256" key="3">
    <source>
        <dbReference type="ARBA" id="ARBA00022679"/>
    </source>
</evidence>
<dbReference type="AlphaFoldDB" id="A0A6L5QNU7"/>
<keyword evidence="6" id="KW-1185">Reference proteome</keyword>
<evidence type="ECO:0000313" key="6">
    <source>
        <dbReference type="Proteomes" id="UP000481037"/>
    </source>
</evidence>
<keyword evidence="3 5" id="KW-0808">Transferase</keyword>
<dbReference type="Pfam" id="PF00535">
    <property type="entry name" value="Glycos_transf_2"/>
    <property type="match status" value="1"/>
</dbReference>
<gene>
    <name evidence="5" type="ORF">GJ697_22370</name>
</gene>
<dbReference type="Gene3D" id="3.90.550.10">
    <property type="entry name" value="Spore Coat Polysaccharide Biosynthesis Protein SpsA, Chain A"/>
    <property type="match status" value="1"/>
</dbReference>
<comment type="caution">
    <text evidence="5">The sequence shown here is derived from an EMBL/GenBank/DDBJ whole genome shotgun (WGS) entry which is preliminary data.</text>
</comment>
<dbReference type="PANTHER" id="PTHR43685:SF5">
    <property type="entry name" value="GLYCOSYLTRANSFERASE EPSE-RELATED"/>
    <property type="match status" value="1"/>
</dbReference>
<evidence type="ECO:0000256" key="2">
    <source>
        <dbReference type="ARBA" id="ARBA00022676"/>
    </source>
</evidence>
<dbReference type="RefSeq" id="WP_154362890.1">
    <property type="nucleotide sequence ID" value="NZ_WKJM01000022.1"/>
</dbReference>
<evidence type="ECO:0000259" key="4">
    <source>
        <dbReference type="Pfam" id="PF00535"/>
    </source>
</evidence>
<sequence>MARIDILLPVRNGLPYLGAAIDSIRRQSVRDWRLLILDHGSTDGSLEIAERHAAADRRIEVHDGAYTSGLAELLNFGLSRCDGRYVMRHDADDICLPDRMAQTLAGFAQHPGMAVISGQAELIDADDGVIGALRLPVGTTRLSAASLFRNPISHPALTMDRAVIGRLGAHYGGDFIGVLDQDDCPHIDGLAEDYLMFGQLALLGLCVNLGRPLIRYRWHAANVSSRRAREQMLLSLEISRFLARAFCRMHEVPPFDPAPFCNHGGQLVELAHATDFDAAFDSMAASLRRALGASAQLERELHYRHTLAYRSAPAMLWRYARFRRRYPAETGEWLTLRSWLLRRWPGRALMRVA</sequence>
<proteinExistence type="inferred from homology"/>
<dbReference type="InterPro" id="IPR029044">
    <property type="entry name" value="Nucleotide-diphossugar_trans"/>
</dbReference>
<dbReference type="InterPro" id="IPR001173">
    <property type="entry name" value="Glyco_trans_2-like"/>
</dbReference>
<feature type="domain" description="Glycosyltransferase 2-like" evidence="4">
    <location>
        <begin position="6"/>
        <end position="132"/>
    </location>
</feature>
<comment type="similarity">
    <text evidence="1">Belongs to the glycosyltransferase 2 family.</text>
</comment>
<keyword evidence="2" id="KW-0328">Glycosyltransferase</keyword>
<name>A0A6L5QNU7_9BURK</name>